<accession>A0A0B5A2J1</accession>
<dbReference type="GeneID" id="23681318"/>
<dbReference type="KEGG" id="vg:23681318"/>
<organism evidence="1 2">
    <name type="scientific">Paracoccus phage vB_PmaS-R3</name>
    <dbReference type="NCBI Taxonomy" id="2494563"/>
    <lineage>
        <taxon>Viruses</taxon>
        <taxon>Duplodnaviria</taxon>
        <taxon>Heunggongvirae</taxon>
        <taxon>Uroviricota</taxon>
        <taxon>Caudoviricetes</taxon>
        <taxon>Zhuquevirus</taxon>
        <taxon>Zhuquevirus R3</taxon>
    </lineage>
</organism>
<dbReference type="EMBL" id="KP162168">
    <property type="protein sequence ID" value="AJD83158.1"/>
    <property type="molecule type" value="Genomic_DNA"/>
</dbReference>
<dbReference type="RefSeq" id="YP_009126424.1">
    <property type="nucleotide sequence ID" value="NC_026608.1"/>
</dbReference>
<dbReference type="Proteomes" id="UP000031732">
    <property type="component" value="Genome"/>
</dbReference>
<name>A0A0B5A2J1_9CAUD</name>
<reference evidence="2" key="1">
    <citation type="submission" date="2014-11" db="EMBL/GenBank/DDBJ databases">
        <title>Complete genome sequence of Paracoccus marcusii phage vB_PmaS_IMEP1 isolated from the South China Sea.</title>
        <authorList>
            <person name="Xu Y."/>
            <person name="Zhang R."/>
            <person name="Jiao N."/>
        </authorList>
    </citation>
    <scope>NUCLEOTIDE SEQUENCE [LARGE SCALE GENOMIC DNA]</scope>
</reference>
<sequence>MDTEEHKDRFAKTWATMPGDAFKAALTVFGDAGQALAAVRTLEHDPEVIALRDTYREEARDDVADDAVAAALEAAKSDIASLPLGHPEKTKLIAALLTFGKTTGAGVVVNNNTNVDNRKVMIINDHGDDDAWSAKLQAQQAKLVQDADKPATVN</sequence>
<keyword evidence="2" id="KW-1185">Reference proteome</keyword>
<protein>
    <submittedName>
        <fullName evidence="1">Uncharacterized protein</fullName>
    </submittedName>
</protein>
<reference evidence="1 2" key="2">
    <citation type="journal article" date="2015" name="Stand. Genomic Sci.">
        <title>Complete genome sequence of Paracoccus marcusii phage vB_PmaS-R3 isolated from the South China Sea.</title>
        <authorList>
            <person name="Xu Y."/>
            <person name="Zhang R."/>
            <person name="Jiao N."/>
        </authorList>
    </citation>
    <scope>NUCLEOTIDE SEQUENCE [LARGE SCALE GENOMIC DNA]</scope>
</reference>
<proteinExistence type="predicted"/>
<evidence type="ECO:0000313" key="1">
    <source>
        <dbReference type="EMBL" id="AJD83158.1"/>
    </source>
</evidence>
<evidence type="ECO:0000313" key="2">
    <source>
        <dbReference type="Proteomes" id="UP000031732"/>
    </source>
</evidence>